<evidence type="ECO:0000256" key="6">
    <source>
        <dbReference type="ARBA" id="ARBA00023163"/>
    </source>
</evidence>
<dbReference type="InterPro" id="IPR036388">
    <property type="entry name" value="WH-like_DNA-bd_sf"/>
</dbReference>
<evidence type="ECO:0000256" key="1">
    <source>
        <dbReference type="ARBA" id="ARBA00022553"/>
    </source>
</evidence>
<reference evidence="8" key="1">
    <citation type="submission" date="2018-05" db="EMBL/GenBank/DDBJ databases">
        <authorList>
            <person name="Lanie J.A."/>
            <person name="Ng W.-L."/>
            <person name="Kazmierczak K.M."/>
            <person name="Andrzejewski T.M."/>
            <person name="Davidsen T.M."/>
            <person name="Wayne K.J."/>
            <person name="Tettelin H."/>
            <person name="Glass J.I."/>
            <person name="Rusch D."/>
            <person name="Podicherti R."/>
            <person name="Tsui H.-C.T."/>
            <person name="Winkler M.E."/>
        </authorList>
    </citation>
    <scope>NUCLEOTIDE SEQUENCE</scope>
</reference>
<dbReference type="GO" id="GO:0032993">
    <property type="term" value="C:protein-DNA complex"/>
    <property type="evidence" value="ECO:0007669"/>
    <property type="project" value="TreeGrafter"/>
</dbReference>
<name>A0A382P2G7_9ZZZZ</name>
<evidence type="ECO:0000259" key="7">
    <source>
        <dbReference type="PROSITE" id="PS51755"/>
    </source>
</evidence>
<keyword evidence="3" id="KW-0805">Transcription regulation</keyword>
<dbReference type="Pfam" id="PF00486">
    <property type="entry name" value="Trans_reg_C"/>
    <property type="match status" value="1"/>
</dbReference>
<keyword evidence="4" id="KW-0238">DNA-binding</keyword>
<dbReference type="SUPFAM" id="SSF46894">
    <property type="entry name" value="C-terminal effector domain of the bipartite response regulators"/>
    <property type="match status" value="1"/>
</dbReference>
<proteinExistence type="predicted"/>
<dbReference type="InterPro" id="IPR001867">
    <property type="entry name" value="OmpR/PhoB-type_DNA-bd"/>
</dbReference>
<dbReference type="EMBL" id="UINC01104444">
    <property type="protein sequence ID" value="SVC67589.1"/>
    <property type="molecule type" value="Genomic_DNA"/>
</dbReference>
<protein>
    <recommendedName>
        <fullName evidence="7">OmpR/PhoB-type domain-containing protein</fullName>
    </recommendedName>
</protein>
<organism evidence="8">
    <name type="scientific">marine metagenome</name>
    <dbReference type="NCBI Taxonomy" id="408172"/>
    <lineage>
        <taxon>unclassified sequences</taxon>
        <taxon>metagenomes</taxon>
        <taxon>ecological metagenomes</taxon>
    </lineage>
</organism>
<keyword evidence="5" id="KW-0010">Activator</keyword>
<dbReference type="Gene3D" id="1.10.10.10">
    <property type="entry name" value="Winged helix-like DNA-binding domain superfamily/Winged helix DNA-binding domain"/>
    <property type="match status" value="1"/>
</dbReference>
<evidence type="ECO:0000256" key="5">
    <source>
        <dbReference type="ARBA" id="ARBA00023159"/>
    </source>
</evidence>
<evidence type="ECO:0000256" key="3">
    <source>
        <dbReference type="ARBA" id="ARBA00023015"/>
    </source>
</evidence>
<keyword evidence="1" id="KW-0597">Phosphoprotein</keyword>
<dbReference type="CDD" id="cd00383">
    <property type="entry name" value="trans_reg_C"/>
    <property type="match status" value="1"/>
</dbReference>
<dbReference type="InterPro" id="IPR016032">
    <property type="entry name" value="Sig_transdc_resp-reg_C-effctor"/>
</dbReference>
<evidence type="ECO:0000313" key="8">
    <source>
        <dbReference type="EMBL" id="SVC67589.1"/>
    </source>
</evidence>
<dbReference type="SMART" id="SM00862">
    <property type="entry name" value="Trans_reg_C"/>
    <property type="match status" value="1"/>
</dbReference>
<dbReference type="AlphaFoldDB" id="A0A382P2G7"/>
<gene>
    <name evidence="8" type="ORF">METZ01_LOCUS320443</name>
</gene>
<keyword evidence="6" id="KW-0804">Transcription</keyword>
<accession>A0A382P2G7</accession>
<keyword evidence="2" id="KW-0902">Two-component regulatory system</keyword>
<dbReference type="GO" id="GO:0000976">
    <property type="term" value="F:transcription cis-regulatory region binding"/>
    <property type="evidence" value="ECO:0007669"/>
    <property type="project" value="TreeGrafter"/>
</dbReference>
<feature type="domain" description="OmpR/PhoB-type" evidence="7">
    <location>
        <begin position="123"/>
        <end position="220"/>
    </location>
</feature>
<dbReference type="PANTHER" id="PTHR48111:SF40">
    <property type="entry name" value="PHOSPHATE REGULON TRANSCRIPTIONAL REGULATORY PROTEIN PHOB"/>
    <property type="match status" value="1"/>
</dbReference>
<evidence type="ECO:0000256" key="2">
    <source>
        <dbReference type="ARBA" id="ARBA00023012"/>
    </source>
</evidence>
<evidence type="ECO:0000256" key="4">
    <source>
        <dbReference type="ARBA" id="ARBA00023125"/>
    </source>
</evidence>
<sequence length="239" mass="26611">MNSIALFGFANPESLRLVTSLSVLDPSLRFINFTSETNKDKLDSGVQCALIWAAGAGLSGLSGLVNTAADAGLPVVVIMPLLSLDGITTSRAQTEVCFQPCTPEEVSLRLRLAILKNAPRETSNTITRGDLVIDCDRYEVTLKGLKVDLTYKEYELLKYLASNPGRVFTRESLLRSVWEYDYFGGTRTVDVHVRRLRSKINDVSNHFIETQWNVGYRFRAADKSPEPSRENSSKFNPTI</sequence>
<dbReference type="GO" id="GO:0000156">
    <property type="term" value="F:phosphorelay response regulator activity"/>
    <property type="evidence" value="ECO:0007669"/>
    <property type="project" value="TreeGrafter"/>
</dbReference>
<dbReference type="PROSITE" id="PS51755">
    <property type="entry name" value="OMPR_PHOB"/>
    <property type="match status" value="1"/>
</dbReference>
<dbReference type="InterPro" id="IPR039420">
    <property type="entry name" value="WalR-like"/>
</dbReference>
<dbReference type="GO" id="GO:0005829">
    <property type="term" value="C:cytosol"/>
    <property type="evidence" value="ECO:0007669"/>
    <property type="project" value="TreeGrafter"/>
</dbReference>
<dbReference type="PANTHER" id="PTHR48111">
    <property type="entry name" value="REGULATOR OF RPOS"/>
    <property type="match status" value="1"/>
</dbReference>
<dbReference type="GO" id="GO:0006355">
    <property type="term" value="P:regulation of DNA-templated transcription"/>
    <property type="evidence" value="ECO:0007669"/>
    <property type="project" value="InterPro"/>
</dbReference>
<dbReference type="FunFam" id="1.10.10.10:FF:000216">
    <property type="entry name" value="DNA-binding response regulator"/>
    <property type="match status" value="1"/>
</dbReference>